<dbReference type="Proteomes" id="UP000433104">
    <property type="component" value="Unassembled WGS sequence"/>
</dbReference>
<feature type="chain" id="PRO_5032928918" evidence="2">
    <location>
        <begin position="26"/>
        <end position="628"/>
    </location>
</feature>
<reference evidence="3 4" key="1">
    <citation type="submission" date="2019-12" db="EMBL/GenBank/DDBJ databases">
        <title>Genomic-based taxomic classification of the family Erythrobacteraceae.</title>
        <authorList>
            <person name="Xu L."/>
        </authorList>
    </citation>
    <scope>NUCLEOTIDE SEQUENCE [LARGE SCALE GENOMIC DNA]</scope>
    <source>
        <strain evidence="3 4">MCCC 1A09962</strain>
    </source>
</reference>
<protein>
    <submittedName>
        <fullName evidence="3">Uncharacterized protein</fullName>
    </submittedName>
</protein>
<organism evidence="3 4">
    <name type="scientific">Parapontixanthobacter aurantiacus</name>
    <dbReference type="NCBI Taxonomy" id="1463599"/>
    <lineage>
        <taxon>Bacteria</taxon>
        <taxon>Pseudomonadati</taxon>
        <taxon>Pseudomonadota</taxon>
        <taxon>Alphaproteobacteria</taxon>
        <taxon>Sphingomonadales</taxon>
        <taxon>Erythrobacteraceae</taxon>
        <taxon>Parapontixanthobacter</taxon>
    </lineage>
</organism>
<feature type="compositionally biased region" description="Pro residues" evidence="1">
    <location>
        <begin position="37"/>
        <end position="61"/>
    </location>
</feature>
<gene>
    <name evidence="3" type="ORF">GRI38_03550</name>
</gene>
<evidence type="ECO:0000313" key="3">
    <source>
        <dbReference type="EMBL" id="MXO85101.1"/>
    </source>
</evidence>
<comment type="caution">
    <text evidence="3">The sequence shown here is derived from an EMBL/GenBank/DDBJ whole genome shotgun (WGS) entry which is preliminary data.</text>
</comment>
<evidence type="ECO:0000256" key="1">
    <source>
        <dbReference type="SAM" id="MobiDB-lite"/>
    </source>
</evidence>
<dbReference type="OrthoDB" id="7388088at2"/>
<sequence length="628" mass="66087">MPSRRWLTGVAAGALLFAGSTLVVAQEAPESLLPPGFGDPPAPTPAPAPAPTPSPAQPSRPAPSTGSPGTPAPDPSGAVVQPIPGGQEARPAPPAPSRDILAELPTLEELENLSTDELDELLGLRPQYDIPPAARRPLTRVGVIGPQEGGVPSQSLANQPGTLVAAVLDGMDGQFVSRWGHILLRRALTSRLAAPEGMEPVVFAAKRTALLNRMNEFAAARSLAQSVDTGEWNRSLTDAAVNAYLATSDILGICPAVNLQGTEREDAQWRMLQGICTSFAGESARAASDLNRVLRSGSAERIDALLAQRFAGASARGRRAVNIEWQGVEELTPWRFALANALGEEVPEELVESAPAYYRLIAATAPMLPIAQRLDGAPEAAERGILSSSAMVDLYSQAYVFAEQDSDALQSAEALRAAYVAPSPAQKLEALRAIWSEGETRYGKMVSTAFASARYPVTSVESADAFSLLASMLSAGLDRNALAWENQVEEGSAAWALLAVARPGEGGSVSSGDFDSFVDDDDSSGQRKAKLALAGLAGLGRLQGGTISDFEERLSVNLQKNSKWAQTIRRAAEVRNPTMVVLLAGLGMQGDSWARMTPAHLFEIVRSLDAVGLGAEARMIAAEAIARG</sequence>
<accession>A0A844Z934</accession>
<feature type="region of interest" description="Disordered" evidence="1">
    <location>
        <begin position="30"/>
        <end position="98"/>
    </location>
</feature>
<evidence type="ECO:0000313" key="4">
    <source>
        <dbReference type="Proteomes" id="UP000433104"/>
    </source>
</evidence>
<keyword evidence="2" id="KW-0732">Signal</keyword>
<dbReference type="EMBL" id="WTYW01000001">
    <property type="protein sequence ID" value="MXO85101.1"/>
    <property type="molecule type" value="Genomic_DNA"/>
</dbReference>
<dbReference type="AlphaFoldDB" id="A0A844Z934"/>
<keyword evidence="4" id="KW-1185">Reference proteome</keyword>
<evidence type="ECO:0000256" key="2">
    <source>
        <dbReference type="SAM" id="SignalP"/>
    </source>
</evidence>
<name>A0A844Z934_9SPHN</name>
<feature type="signal peptide" evidence="2">
    <location>
        <begin position="1"/>
        <end position="25"/>
    </location>
</feature>
<proteinExistence type="predicted"/>